<feature type="region of interest" description="Disordered" evidence="5">
    <location>
        <begin position="184"/>
        <end position="206"/>
    </location>
</feature>
<accession>A0A9W6PSH6</accession>
<dbReference type="CDD" id="cd07185">
    <property type="entry name" value="OmpA_C-like"/>
    <property type="match status" value="1"/>
</dbReference>
<feature type="signal peptide" evidence="6">
    <location>
        <begin position="1"/>
        <end position="19"/>
    </location>
</feature>
<keyword evidence="3" id="KW-0998">Cell outer membrane</keyword>
<dbReference type="PROSITE" id="PS51257">
    <property type="entry name" value="PROKAR_LIPOPROTEIN"/>
    <property type="match status" value="1"/>
</dbReference>
<dbReference type="PROSITE" id="PS51123">
    <property type="entry name" value="OMPA_2"/>
    <property type="match status" value="1"/>
</dbReference>
<sequence length="503" mass="52747">MRVRPAVLTLALAASLASGCSDSGSKSDGEENSSPAGAGKTGADTREAIASVRSFKDPKVKVDLVGLNRFGGQHVVVQLRYTNTGSDPYGTEYMVQDIAVPNDATEGGDQASGIGLLDTAARRVLLPYKQGDACLCSSGNSSAGRDVLEAGEHATFFAVVPAPAQGAKTATVVTPDTPPIPNVPISDEAPSAPPGQSIPTPGPGAQAVSHAMVATTEALDDTDETFDDGQNVKVNLRADVLFALNKADLSPKAHAVLKDIAQQIDASSDTTVEVDGHTDNTGNDAINQPLSQRRAETVKKALEGMVTRSGVTFQARGHGAQQPLYSNDSEEGRRRNRRVTVTFSRPQPAQQTPSSAPSSGQAGPVKLTIEGTPMAAQVTGVKQLGNGFGLLTYRLTNEGSSESPMSSLNYGSDWKNQVQFFANNVGLVDPAGKRKYWPVIYPTDYPGNNEYATLATPTAGAWDARVKPQQSRDFWAVVPLPPAASTFSVEIAKFPRIGGLSAS</sequence>
<evidence type="ECO:0000259" key="7">
    <source>
        <dbReference type="PROSITE" id="PS51123"/>
    </source>
</evidence>
<evidence type="ECO:0000313" key="8">
    <source>
        <dbReference type="EMBL" id="GLW62196.1"/>
    </source>
</evidence>
<evidence type="ECO:0000313" key="9">
    <source>
        <dbReference type="Proteomes" id="UP001165124"/>
    </source>
</evidence>
<feature type="chain" id="PRO_5040893504" description="OmpA-like domain-containing protein" evidence="6">
    <location>
        <begin position="20"/>
        <end position="503"/>
    </location>
</feature>
<gene>
    <name evidence="8" type="ORF">Arub01_04400</name>
</gene>
<keyword evidence="9" id="KW-1185">Reference proteome</keyword>
<dbReference type="Pfam" id="PF00691">
    <property type="entry name" value="OmpA"/>
    <property type="match status" value="1"/>
</dbReference>
<protein>
    <recommendedName>
        <fullName evidence="7">OmpA-like domain-containing protein</fullName>
    </recommendedName>
</protein>
<keyword evidence="2 4" id="KW-0472">Membrane</keyword>
<feature type="compositionally biased region" description="Low complexity" evidence="5">
    <location>
        <begin position="346"/>
        <end position="364"/>
    </location>
</feature>
<feature type="region of interest" description="Disordered" evidence="5">
    <location>
        <begin position="271"/>
        <end position="290"/>
    </location>
</feature>
<dbReference type="InterPro" id="IPR036737">
    <property type="entry name" value="OmpA-like_sf"/>
</dbReference>
<dbReference type="InterPro" id="IPR050330">
    <property type="entry name" value="Bact_OuterMem_StrucFunc"/>
</dbReference>
<proteinExistence type="predicted"/>
<dbReference type="EMBL" id="BSRZ01000001">
    <property type="protein sequence ID" value="GLW62196.1"/>
    <property type="molecule type" value="Genomic_DNA"/>
</dbReference>
<name>A0A9W6PSH6_9ACTN</name>
<keyword evidence="6" id="KW-0732">Signal</keyword>
<evidence type="ECO:0000256" key="1">
    <source>
        <dbReference type="ARBA" id="ARBA00004442"/>
    </source>
</evidence>
<feature type="compositionally biased region" description="Polar residues" evidence="5">
    <location>
        <begin position="279"/>
        <end position="290"/>
    </location>
</feature>
<dbReference type="PANTHER" id="PTHR30329">
    <property type="entry name" value="STATOR ELEMENT OF FLAGELLAR MOTOR COMPLEX"/>
    <property type="match status" value="1"/>
</dbReference>
<feature type="region of interest" description="Disordered" evidence="5">
    <location>
        <begin position="314"/>
        <end position="365"/>
    </location>
</feature>
<dbReference type="InterPro" id="IPR006664">
    <property type="entry name" value="OMP_bac"/>
</dbReference>
<evidence type="ECO:0000256" key="2">
    <source>
        <dbReference type="ARBA" id="ARBA00023136"/>
    </source>
</evidence>
<dbReference type="PRINTS" id="PR01021">
    <property type="entry name" value="OMPADOMAIN"/>
</dbReference>
<evidence type="ECO:0000256" key="4">
    <source>
        <dbReference type="PROSITE-ProRule" id="PRU00473"/>
    </source>
</evidence>
<feature type="region of interest" description="Disordered" evidence="5">
    <location>
        <begin position="18"/>
        <end position="44"/>
    </location>
</feature>
<comment type="subcellular location">
    <subcellularLocation>
        <location evidence="1">Cell outer membrane</location>
    </subcellularLocation>
</comment>
<dbReference type="GO" id="GO:0009279">
    <property type="term" value="C:cell outer membrane"/>
    <property type="evidence" value="ECO:0007669"/>
    <property type="project" value="UniProtKB-SubCell"/>
</dbReference>
<comment type="caution">
    <text evidence="8">The sequence shown here is derived from an EMBL/GenBank/DDBJ whole genome shotgun (WGS) entry which is preliminary data.</text>
</comment>
<dbReference type="PANTHER" id="PTHR30329:SF21">
    <property type="entry name" value="LIPOPROTEIN YIAD-RELATED"/>
    <property type="match status" value="1"/>
</dbReference>
<evidence type="ECO:0000256" key="3">
    <source>
        <dbReference type="ARBA" id="ARBA00023237"/>
    </source>
</evidence>
<organism evidence="8 9">
    <name type="scientific">Actinomadura rubrobrunea</name>
    <dbReference type="NCBI Taxonomy" id="115335"/>
    <lineage>
        <taxon>Bacteria</taxon>
        <taxon>Bacillati</taxon>
        <taxon>Actinomycetota</taxon>
        <taxon>Actinomycetes</taxon>
        <taxon>Streptosporangiales</taxon>
        <taxon>Thermomonosporaceae</taxon>
        <taxon>Actinomadura</taxon>
    </lineage>
</organism>
<reference evidence="8" key="1">
    <citation type="submission" date="2023-02" db="EMBL/GenBank/DDBJ databases">
        <title>Actinomadura rubrobrunea NBRC 14622.</title>
        <authorList>
            <person name="Ichikawa N."/>
            <person name="Sato H."/>
            <person name="Tonouchi N."/>
        </authorList>
    </citation>
    <scope>NUCLEOTIDE SEQUENCE</scope>
    <source>
        <strain evidence="8">NBRC 14622</strain>
    </source>
</reference>
<dbReference type="SUPFAM" id="SSF103088">
    <property type="entry name" value="OmpA-like"/>
    <property type="match status" value="1"/>
</dbReference>
<dbReference type="Gene3D" id="3.30.1330.60">
    <property type="entry name" value="OmpA-like domain"/>
    <property type="match status" value="1"/>
</dbReference>
<feature type="domain" description="OmpA-like" evidence="7">
    <location>
        <begin position="229"/>
        <end position="347"/>
    </location>
</feature>
<evidence type="ECO:0000256" key="5">
    <source>
        <dbReference type="SAM" id="MobiDB-lite"/>
    </source>
</evidence>
<dbReference type="Proteomes" id="UP001165124">
    <property type="component" value="Unassembled WGS sequence"/>
</dbReference>
<dbReference type="InterPro" id="IPR006665">
    <property type="entry name" value="OmpA-like"/>
</dbReference>
<evidence type="ECO:0000256" key="6">
    <source>
        <dbReference type="SAM" id="SignalP"/>
    </source>
</evidence>
<dbReference type="AlphaFoldDB" id="A0A9W6PSH6"/>